<dbReference type="Proteomes" id="UP000440578">
    <property type="component" value="Unassembled WGS sequence"/>
</dbReference>
<organism evidence="1 2">
    <name type="scientific">Amphibalanus amphitrite</name>
    <name type="common">Striped barnacle</name>
    <name type="synonym">Balanus amphitrite</name>
    <dbReference type="NCBI Taxonomy" id="1232801"/>
    <lineage>
        <taxon>Eukaryota</taxon>
        <taxon>Metazoa</taxon>
        <taxon>Ecdysozoa</taxon>
        <taxon>Arthropoda</taxon>
        <taxon>Crustacea</taxon>
        <taxon>Multicrustacea</taxon>
        <taxon>Cirripedia</taxon>
        <taxon>Thoracica</taxon>
        <taxon>Thoracicalcarea</taxon>
        <taxon>Balanomorpha</taxon>
        <taxon>Balanoidea</taxon>
        <taxon>Balanidae</taxon>
        <taxon>Amphibalaninae</taxon>
        <taxon>Amphibalanus</taxon>
    </lineage>
</organism>
<evidence type="ECO:0000313" key="2">
    <source>
        <dbReference type="Proteomes" id="UP000440578"/>
    </source>
</evidence>
<dbReference type="EMBL" id="VIIS01001709">
    <property type="protein sequence ID" value="KAF0294012.1"/>
    <property type="molecule type" value="Genomic_DNA"/>
</dbReference>
<proteinExistence type="predicted"/>
<comment type="caution">
    <text evidence="1">The sequence shown here is derived from an EMBL/GenBank/DDBJ whole genome shotgun (WGS) entry which is preliminary data.</text>
</comment>
<gene>
    <name evidence="1" type="ORF">FJT64_000779</name>
</gene>
<keyword evidence="2" id="KW-1185">Reference proteome</keyword>
<reference evidence="1 2" key="1">
    <citation type="submission" date="2019-07" db="EMBL/GenBank/DDBJ databases">
        <title>Draft genome assembly of a fouling barnacle, Amphibalanus amphitrite (Darwin, 1854): The first reference genome for Thecostraca.</title>
        <authorList>
            <person name="Kim W."/>
        </authorList>
    </citation>
    <scope>NUCLEOTIDE SEQUENCE [LARGE SCALE GENOMIC DNA]</scope>
    <source>
        <strain evidence="1">SNU_AA5</strain>
        <tissue evidence="1">Soma without cirri and trophi</tissue>
    </source>
</reference>
<accession>A0A6A4VTF2</accession>
<protein>
    <submittedName>
        <fullName evidence="1">Uncharacterized protein</fullName>
    </submittedName>
</protein>
<dbReference type="AlphaFoldDB" id="A0A6A4VTF2"/>
<evidence type="ECO:0000313" key="1">
    <source>
        <dbReference type="EMBL" id="KAF0294012.1"/>
    </source>
</evidence>
<sequence length="130" mass="14246">MRWLVAGLVAFGIPGGVICLLSLSDALRALAAEYAPRCVLLDVERLLGTERSAPDIWRRRLFRHSLMGAADNRPMDVLLVIGGNDLCQRDLDVHQLSPDLIALGQGLRAAEAVEDHLELVNNAERIPKSL</sequence>
<name>A0A6A4VTF2_AMPAM</name>